<dbReference type="KEGG" id="psin:CAK95_25510"/>
<dbReference type="Proteomes" id="UP000194137">
    <property type="component" value="Chromosome"/>
</dbReference>
<evidence type="ECO:0000256" key="1">
    <source>
        <dbReference type="ARBA" id="ARBA00004651"/>
    </source>
</evidence>
<dbReference type="AlphaFoldDB" id="A0A1W6ZXN1"/>
<dbReference type="Pfam" id="PF01914">
    <property type="entry name" value="MarC"/>
    <property type="match status" value="1"/>
</dbReference>
<feature type="transmembrane region" description="Helical" evidence="7">
    <location>
        <begin position="6"/>
        <end position="31"/>
    </location>
</feature>
<protein>
    <recommendedName>
        <fullName evidence="7">UPF0056 membrane protein</fullName>
    </recommendedName>
</protein>
<keyword evidence="4 7" id="KW-0812">Transmembrane</keyword>
<name>A0A1W6ZXN1_9HYPH</name>
<organism evidence="8 9">
    <name type="scientific">Pseudorhodoplanes sinuspersici</name>
    <dbReference type="NCBI Taxonomy" id="1235591"/>
    <lineage>
        <taxon>Bacteria</taxon>
        <taxon>Pseudomonadati</taxon>
        <taxon>Pseudomonadota</taxon>
        <taxon>Alphaproteobacteria</taxon>
        <taxon>Hyphomicrobiales</taxon>
        <taxon>Pseudorhodoplanes</taxon>
    </lineage>
</organism>
<evidence type="ECO:0000313" key="8">
    <source>
        <dbReference type="EMBL" id="ARQ02080.1"/>
    </source>
</evidence>
<keyword evidence="9" id="KW-1185">Reference proteome</keyword>
<evidence type="ECO:0000256" key="6">
    <source>
        <dbReference type="ARBA" id="ARBA00023136"/>
    </source>
</evidence>
<comment type="subcellular location">
    <subcellularLocation>
        <location evidence="1 7">Cell membrane</location>
        <topology evidence="1 7">Multi-pass membrane protein</topology>
    </subcellularLocation>
</comment>
<dbReference type="PANTHER" id="PTHR33508:SF1">
    <property type="entry name" value="UPF0056 MEMBRANE PROTEIN YHCE"/>
    <property type="match status" value="1"/>
</dbReference>
<evidence type="ECO:0000313" key="9">
    <source>
        <dbReference type="Proteomes" id="UP000194137"/>
    </source>
</evidence>
<reference evidence="8 9" key="1">
    <citation type="submission" date="2017-05" db="EMBL/GenBank/DDBJ databases">
        <title>Full genome sequence of Pseudorhodoplanes sinuspersici.</title>
        <authorList>
            <person name="Dastgheib S.M.M."/>
            <person name="Shavandi M."/>
            <person name="Tirandaz H."/>
        </authorList>
    </citation>
    <scope>NUCLEOTIDE SEQUENCE [LARGE SCALE GENOMIC DNA]</scope>
    <source>
        <strain evidence="8 9">RIPI110</strain>
    </source>
</reference>
<proteinExistence type="inferred from homology"/>
<keyword evidence="3" id="KW-1003">Cell membrane</keyword>
<dbReference type="EMBL" id="CP021112">
    <property type="protein sequence ID" value="ARQ02080.1"/>
    <property type="molecule type" value="Genomic_DNA"/>
</dbReference>
<dbReference type="PANTHER" id="PTHR33508">
    <property type="entry name" value="UPF0056 MEMBRANE PROTEIN YHCE"/>
    <property type="match status" value="1"/>
</dbReference>
<evidence type="ECO:0000256" key="2">
    <source>
        <dbReference type="ARBA" id="ARBA00009784"/>
    </source>
</evidence>
<comment type="similarity">
    <text evidence="2 7">Belongs to the UPF0056 (MarC) family.</text>
</comment>
<dbReference type="STRING" id="1235591.CAK95_25510"/>
<dbReference type="InterPro" id="IPR002771">
    <property type="entry name" value="Multi_antbiot-R_MarC"/>
</dbReference>
<gene>
    <name evidence="8" type="ORF">CAK95_25510</name>
</gene>
<evidence type="ECO:0000256" key="4">
    <source>
        <dbReference type="ARBA" id="ARBA00022692"/>
    </source>
</evidence>
<dbReference type="GO" id="GO:0005886">
    <property type="term" value="C:plasma membrane"/>
    <property type="evidence" value="ECO:0007669"/>
    <property type="project" value="UniProtKB-SubCell"/>
</dbReference>
<evidence type="ECO:0000256" key="5">
    <source>
        <dbReference type="ARBA" id="ARBA00022989"/>
    </source>
</evidence>
<keyword evidence="6 7" id="KW-0472">Membrane</keyword>
<feature type="transmembrane region" description="Helical" evidence="7">
    <location>
        <begin position="193"/>
        <end position="214"/>
    </location>
</feature>
<dbReference type="RefSeq" id="WP_086090473.1">
    <property type="nucleotide sequence ID" value="NZ_CP021112.1"/>
</dbReference>
<sequence length="217" mass="22682">MSDVINAFLLVYAGLFPIINPVGSAPIFLGLTAGCTEAERNTLAWRVGINSIFLLAGSMFIGSHLLVFFGITLPVVRIAGGLVVAAFGWKLLQSGVDSDDQRAAKAEKQGTPIDSFYPLTMPLTVGPGGISVAIALGSQRPSGVHDWEQWVALSGAAITGILAIALTVFVCYRSAESVIALLGRSGTNVVVRLSAFILLCIGIQILWTGIRALIAAG</sequence>
<keyword evidence="5 7" id="KW-1133">Transmembrane helix</keyword>
<feature type="transmembrane region" description="Helical" evidence="7">
    <location>
        <begin position="67"/>
        <end position="92"/>
    </location>
</feature>
<evidence type="ECO:0000256" key="7">
    <source>
        <dbReference type="RuleBase" id="RU362048"/>
    </source>
</evidence>
<dbReference type="OrthoDB" id="21094at2"/>
<evidence type="ECO:0000256" key="3">
    <source>
        <dbReference type="ARBA" id="ARBA00022475"/>
    </source>
</evidence>
<dbReference type="NCBIfam" id="TIGR00427">
    <property type="entry name" value="NAAT family transporter"/>
    <property type="match status" value="1"/>
</dbReference>
<accession>A0A1W6ZXN1</accession>
<feature type="transmembrane region" description="Helical" evidence="7">
    <location>
        <begin position="150"/>
        <end position="172"/>
    </location>
</feature>
<feature type="transmembrane region" description="Helical" evidence="7">
    <location>
        <begin position="116"/>
        <end position="138"/>
    </location>
</feature>
<feature type="transmembrane region" description="Helical" evidence="7">
    <location>
        <begin position="43"/>
        <end position="61"/>
    </location>
</feature>